<dbReference type="InterPro" id="IPR036414">
    <property type="entry name" value="YaeB_N_sf"/>
</dbReference>
<gene>
    <name evidence="4" type="ordered locus">TUZN_0518</name>
</gene>
<dbReference type="Proteomes" id="UP000008138">
    <property type="component" value="Chromosome"/>
</dbReference>
<dbReference type="RefSeq" id="WP_013679349.1">
    <property type="nucleotide sequence ID" value="NC_015315.1"/>
</dbReference>
<dbReference type="KEGG" id="tuz:TUZN_0518"/>
<dbReference type="Pfam" id="PF01980">
    <property type="entry name" value="TrmO_N"/>
    <property type="match status" value="1"/>
</dbReference>
<dbReference type="STRING" id="999630.TUZN_0518"/>
<dbReference type="EMBL" id="CP002590">
    <property type="protein sequence ID" value="AEA12013.1"/>
    <property type="molecule type" value="Genomic_DNA"/>
</dbReference>
<reference key="2">
    <citation type="submission" date="2011-03" db="EMBL/GenBank/DDBJ databases">
        <title>Complete genome sequence of the thermoacidophilic crenarchaeon Thermoproteus uzoniensis 768-20.</title>
        <authorList>
            <person name="Mardanov A.V."/>
            <person name="Gumerov V.M."/>
            <person name="Beletsky A.V."/>
            <person name="Prokofeva M.I."/>
            <person name="Bonch-Osmolovskaya E.A."/>
            <person name="Ravin N.V."/>
            <person name="Skryabin K.G."/>
        </authorList>
    </citation>
    <scope>NUCLEOTIDE SEQUENCE</scope>
    <source>
        <strain>768-20</strain>
    </source>
</reference>
<dbReference type="HOGENOM" id="CLU_013458_2_0_2"/>
<dbReference type="InterPro" id="IPR040372">
    <property type="entry name" value="YaeB-like"/>
</dbReference>
<dbReference type="InterPro" id="IPR023370">
    <property type="entry name" value="TrmO-like_N"/>
</dbReference>
<reference evidence="4 5" key="1">
    <citation type="journal article" date="2011" name="J. Bacteriol.">
        <title>Complete genome sequence of the thermoacidophilic crenarchaeon Thermoproteus uzoniensis 768-20.</title>
        <authorList>
            <person name="Mardanov A.V."/>
            <person name="Gumerov V.M."/>
            <person name="Beletsky A.V."/>
            <person name="Prokofeva M.I."/>
            <person name="Bonch-Osmolovskaya E.A."/>
            <person name="Ravin N.V."/>
            <person name="Skryabin K.G."/>
        </authorList>
    </citation>
    <scope>NUCLEOTIDE SEQUENCE [LARGE SCALE GENOMIC DNA]</scope>
    <source>
        <strain evidence="4 5">768-20</strain>
    </source>
</reference>
<dbReference type="PANTHER" id="PTHR12818">
    <property type="entry name" value="TRNA (ADENINE(37)-N6)-METHYLTRANSFERASE"/>
    <property type="match status" value="1"/>
</dbReference>
<feature type="domain" description="TsaA-like" evidence="3">
    <location>
        <begin position="3"/>
        <end position="134"/>
    </location>
</feature>
<keyword evidence="5" id="KW-1185">Reference proteome</keyword>
<dbReference type="InterPro" id="IPR036413">
    <property type="entry name" value="YaeB-like_sf"/>
</dbReference>
<dbReference type="SUPFAM" id="SSF118196">
    <property type="entry name" value="YaeB-like"/>
    <property type="match status" value="1"/>
</dbReference>
<dbReference type="Gene3D" id="2.40.30.70">
    <property type="entry name" value="YaeB-like"/>
    <property type="match status" value="1"/>
</dbReference>
<dbReference type="CDD" id="cd09281">
    <property type="entry name" value="UPF0066"/>
    <property type="match status" value="1"/>
</dbReference>
<evidence type="ECO:0000259" key="3">
    <source>
        <dbReference type="PROSITE" id="PS51668"/>
    </source>
</evidence>
<evidence type="ECO:0000313" key="5">
    <source>
        <dbReference type="Proteomes" id="UP000008138"/>
    </source>
</evidence>
<organism evidence="4 5">
    <name type="scientific">Thermoproteus uzoniensis (strain 768-20)</name>
    <dbReference type="NCBI Taxonomy" id="999630"/>
    <lineage>
        <taxon>Archaea</taxon>
        <taxon>Thermoproteota</taxon>
        <taxon>Thermoprotei</taxon>
        <taxon>Thermoproteales</taxon>
        <taxon>Thermoproteaceae</taxon>
        <taxon>Thermoproteus</taxon>
    </lineage>
</organism>
<dbReference type="OrthoDB" id="40408at2157"/>
<evidence type="ECO:0000256" key="1">
    <source>
        <dbReference type="ARBA" id="ARBA00022691"/>
    </source>
</evidence>
<dbReference type="AlphaFoldDB" id="F2L3M9"/>
<name>F2L3M9_THEU7</name>
<dbReference type="PANTHER" id="PTHR12818:SF0">
    <property type="entry name" value="TRNA (ADENINE(37)-N6)-METHYLTRANSFERASE"/>
    <property type="match status" value="1"/>
</dbReference>
<evidence type="ECO:0000313" key="4">
    <source>
        <dbReference type="EMBL" id="AEA12013.1"/>
    </source>
</evidence>
<evidence type="ECO:0000256" key="2">
    <source>
        <dbReference type="ARBA" id="ARBA00033753"/>
    </source>
</evidence>
<sequence length="145" mass="16300">MLFEPIGIVQHDYPDDEVRRRRVEGLILVYDRYVEGLRGLDGFSHIIVISYLHKHRGSPLVVRPRRLEARGLQAPEVGVFATDSPDRPNPIGVSIVKLLEVRGNTLRVSDLDLFNGTPVLDIKGFSPTRCPRDAKAPDWALADHV</sequence>
<protein>
    <recommendedName>
        <fullName evidence="3">TsaA-like domain-containing protein</fullName>
    </recommendedName>
</protein>
<dbReference type="NCBIfam" id="TIGR00104">
    <property type="entry name" value="tRNA_TsaA"/>
    <property type="match status" value="1"/>
</dbReference>
<proteinExistence type="inferred from homology"/>
<dbReference type="GeneID" id="10360062"/>
<comment type="similarity">
    <text evidence="2">Belongs to the tRNA methyltransferase O family.</text>
</comment>
<accession>F2L3M9</accession>
<dbReference type="PROSITE" id="PS51668">
    <property type="entry name" value="TSAA_2"/>
    <property type="match status" value="1"/>
</dbReference>
<keyword evidence="1" id="KW-0949">S-adenosyl-L-methionine</keyword>
<dbReference type="eggNOG" id="arCOG00761">
    <property type="taxonomic scope" value="Archaea"/>
</dbReference>